<gene>
    <name evidence="1" type="ORF">KAJ83_16145</name>
</gene>
<protein>
    <submittedName>
        <fullName evidence="1">Cyclase family protein</fullName>
    </submittedName>
</protein>
<evidence type="ECO:0000313" key="1">
    <source>
        <dbReference type="EMBL" id="MBP5858554.1"/>
    </source>
</evidence>
<organism evidence="1 2">
    <name type="scientific">Marivibrio halodurans</name>
    <dbReference type="NCBI Taxonomy" id="2039722"/>
    <lineage>
        <taxon>Bacteria</taxon>
        <taxon>Pseudomonadati</taxon>
        <taxon>Pseudomonadota</taxon>
        <taxon>Alphaproteobacteria</taxon>
        <taxon>Rhodospirillales</taxon>
        <taxon>Rhodospirillaceae</taxon>
        <taxon>Marivibrio</taxon>
    </lineage>
</organism>
<dbReference type="AlphaFoldDB" id="A0A8J7S4E0"/>
<dbReference type="PANTHER" id="PTHR34861:SF10">
    <property type="entry name" value="CYCLASE"/>
    <property type="match status" value="1"/>
</dbReference>
<dbReference type="PANTHER" id="PTHR34861">
    <property type="match status" value="1"/>
</dbReference>
<dbReference type="Pfam" id="PF04199">
    <property type="entry name" value="Cyclase"/>
    <property type="match status" value="1"/>
</dbReference>
<dbReference type="GO" id="GO:0004061">
    <property type="term" value="F:arylformamidase activity"/>
    <property type="evidence" value="ECO:0007669"/>
    <property type="project" value="InterPro"/>
</dbReference>
<comment type="caution">
    <text evidence="1">The sequence shown here is derived from an EMBL/GenBank/DDBJ whole genome shotgun (WGS) entry which is preliminary data.</text>
</comment>
<proteinExistence type="predicted"/>
<dbReference type="InterPro" id="IPR007325">
    <property type="entry name" value="KFase/CYL"/>
</dbReference>
<dbReference type="InterPro" id="IPR037175">
    <property type="entry name" value="KFase_sf"/>
</dbReference>
<name>A0A8J7S4E0_9PROT</name>
<reference evidence="1" key="1">
    <citation type="submission" date="2021-04" db="EMBL/GenBank/DDBJ databases">
        <authorList>
            <person name="Zhang D.-C."/>
        </authorList>
    </citation>
    <scope>NUCLEOTIDE SEQUENCE</scope>
    <source>
        <strain evidence="1">CGMCC 1.15697</strain>
    </source>
</reference>
<accession>A0A8J7S4E0</accession>
<dbReference type="EMBL" id="JAGMWN010000009">
    <property type="protein sequence ID" value="MBP5858554.1"/>
    <property type="molecule type" value="Genomic_DNA"/>
</dbReference>
<evidence type="ECO:0000313" key="2">
    <source>
        <dbReference type="Proteomes" id="UP000672602"/>
    </source>
</evidence>
<dbReference type="Proteomes" id="UP000672602">
    <property type="component" value="Unassembled WGS sequence"/>
</dbReference>
<dbReference type="SUPFAM" id="SSF102198">
    <property type="entry name" value="Putative cyclase"/>
    <property type="match status" value="1"/>
</dbReference>
<dbReference type="Gene3D" id="3.50.30.50">
    <property type="entry name" value="Putative cyclase"/>
    <property type="match status" value="1"/>
</dbReference>
<keyword evidence="2" id="KW-1185">Reference proteome</keyword>
<sequence length="291" mass="30748">MAKENWGRWGPEDEAGTLNLITPDKVTAAAGLVSVGRVLSLAQPLSSATPMARHRHGFAHFMDRDGGDYAAGGKRPGGFQFAEDTIMMPVHTGTHIDALCHAWYDDRLYNEFSGDSIRSTKGGQFCGIDKMPPLFTRGILLDAVAQRGEVFPPGETITLNILKAALSATGREIEPGDVVLIRTGWLESHIGRTGVSLDTEPGIDVEGAEWLAESGVAALGADNFAIETIPFPAGAVFPVHQRLIRDYGMPLLEGLVLAPLAKAGAKSFLFSAAPIPIVGGTGSPLAPIAVL</sequence>
<dbReference type="RefSeq" id="WP_210683147.1">
    <property type="nucleotide sequence ID" value="NZ_JAGMWN010000009.1"/>
</dbReference>
<dbReference type="GO" id="GO:0019441">
    <property type="term" value="P:L-tryptophan catabolic process to kynurenine"/>
    <property type="evidence" value="ECO:0007669"/>
    <property type="project" value="InterPro"/>
</dbReference>